<dbReference type="SUPFAM" id="SSF55729">
    <property type="entry name" value="Acyl-CoA N-acyltransferases (Nat)"/>
    <property type="match status" value="1"/>
</dbReference>
<evidence type="ECO:0000313" key="6">
    <source>
        <dbReference type="Proteomes" id="UP001139721"/>
    </source>
</evidence>
<evidence type="ECO:0000313" key="5">
    <source>
        <dbReference type="EMBL" id="MCL9684949.1"/>
    </source>
</evidence>
<dbReference type="InterPro" id="IPR016181">
    <property type="entry name" value="Acyl_CoA_acyltransferase"/>
</dbReference>
<evidence type="ECO:0000259" key="4">
    <source>
        <dbReference type="Pfam" id="PF13302"/>
    </source>
</evidence>
<keyword evidence="2 5" id="KW-0012">Acyltransferase</keyword>
<dbReference type="PANTHER" id="PTHR43792">
    <property type="entry name" value="GNAT FAMILY, PUTATIVE (AFU_ORTHOLOGUE AFUA_3G00765)-RELATED-RELATED"/>
    <property type="match status" value="1"/>
</dbReference>
<organism evidence="5 6">
    <name type="scientific">Legionella maioricensis</name>
    <dbReference type="NCBI Taxonomy" id="2896528"/>
    <lineage>
        <taxon>Bacteria</taxon>
        <taxon>Pseudomonadati</taxon>
        <taxon>Pseudomonadota</taxon>
        <taxon>Gammaproteobacteria</taxon>
        <taxon>Legionellales</taxon>
        <taxon>Legionellaceae</taxon>
        <taxon>Legionella</taxon>
    </lineage>
</organism>
<comment type="caution">
    <text evidence="5">The sequence shown here is derived from an EMBL/GenBank/DDBJ whole genome shotgun (WGS) entry which is preliminary data.</text>
</comment>
<dbReference type="EMBL" id="JAJKBJ010000016">
    <property type="protein sequence ID" value="MCL9684949.1"/>
    <property type="molecule type" value="Genomic_DNA"/>
</dbReference>
<dbReference type="RefSeq" id="WP_250422681.1">
    <property type="nucleotide sequence ID" value="NZ_JAJKBJ010000016.1"/>
</dbReference>
<dbReference type="PANTHER" id="PTHR43792:SF8">
    <property type="entry name" value="[RIBOSOMAL PROTEIN US5]-ALANINE N-ACETYLTRANSFERASE"/>
    <property type="match status" value="1"/>
</dbReference>
<evidence type="ECO:0000256" key="2">
    <source>
        <dbReference type="ARBA" id="ARBA00023315"/>
    </source>
</evidence>
<proteinExistence type="inferred from homology"/>
<dbReference type="Proteomes" id="UP001139721">
    <property type="component" value="Unassembled WGS sequence"/>
</dbReference>
<dbReference type="AlphaFoldDB" id="A0A9X2IBI5"/>
<gene>
    <name evidence="5" type="ORF">LOX96_12655</name>
</gene>
<protein>
    <submittedName>
        <fullName evidence="5">GNAT family N-acetyltransferase</fullName>
        <ecNumber evidence="5">2.3.1.-</ecNumber>
    </submittedName>
</protein>
<dbReference type="InterPro" id="IPR051531">
    <property type="entry name" value="N-acetyltransferase"/>
</dbReference>
<keyword evidence="1 5" id="KW-0808">Transferase</keyword>
<sequence length="175" mass="20467">MTLSNTLYLREICQHDEELFIQTMKKSHDFHQPFTSPPQTKEAFHSYFLRSQQENQKGYLVLNQKNHIVGVFNINEIIRGFFQSGYLGYYASVDYTGKGLMSQGLKLVLKEIFTELKLHRIEANIQPNNTPSIQLVTRNGFIKEGFSPRYLKINGIWSDHVRYALTYEDWVKIQG</sequence>
<dbReference type="EC" id="2.3.1.-" evidence="5"/>
<accession>A0A9X2IBI5</accession>
<dbReference type="GO" id="GO:0008999">
    <property type="term" value="F:protein-N-terminal-alanine acetyltransferase activity"/>
    <property type="evidence" value="ECO:0007669"/>
    <property type="project" value="TreeGrafter"/>
</dbReference>
<name>A0A9X2IBI5_9GAMM</name>
<comment type="similarity">
    <text evidence="3">Belongs to the acetyltransferase family. RimJ subfamily.</text>
</comment>
<dbReference type="Pfam" id="PF13302">
    <property type="entry name" value="Acetyltransf_3"/>
    <property type="match status" value="1"/>
</dbReference>
<reference evidence="5" key="1">
    <citation type="submission" date="2021-11" db="EMBL/GenBank/DDBJ databases">
        <title>Legionella maioricencis sp. nov., a new species isolated from hot water samples in Mallorca.</title>
        <authorList>
            <person name="Crespi S."/>
            <person name="Drasar V."/>
            <person name="Salva-Serra F."/>
            <person name="Jaen-Luchoro D."/>
            <person name="Pineiro-Iglesias B."/>
            <person name="Aliaga F."/>
            <person name="Fernandez-Juarez V."/>
            <person name="Coll G."/>
            <person name="Moore E.R.B."/>
            <person name="Bennasar-Figueras A."/>
        </authorList>
    </citation>
    <scope>NUCLEOTIDE SEQUENCE</scope>
    <source>
        <strain evidence="5">HCPI-6</strain>
    </source>
</reference>
<dbReference type="GO" id="GO:0005737">
    <property type="term" value="C:cytoplasm"/>
    <property type="evidence" value="ECO:0007669"/>
    <property type="project" value="TreeGrafter"/>
</dbReference>
<evidence type="ECO:0000256" key="1">
    <source>
        <dbReference type="ARBA" id="ARBA00022679"/>
    </source>
</evidence>
<feature type="domain" description="N-acetyltransferase" evidence="4">
    <location>
        <begin position="7"/>
        <end position="141"/>
    </location>
</feature>
<evidence type="ECO:0000256" key="3">
    <source>
        <dbReference type="ARBA" id="ARBA00038502"/>
    </source>
</evidence>
<dbReference type="Gene3D" id="3.40.630.30">
    <property type="match status" value="1"/>
</dbReference>
<keyword evidence="6" id="KW-1185">Reference proteome</keyword>
<dbReference type="InterPro" id="IPR000182">
    <property type="entry name" value="GNAT_dom"/>
</dbReference>